<accession>A0A0E9T0R0</accession>
<reference evidence="2" key="1">
    <citation type="submission" date="2014-11" db="EMBL/GenBank/DDBJ databases">
        <authorList>
            <person name="Amaro Gonzalez C."/>
        </authorList>
    </citation>
    <scope>NUCLEOTIDE SEQUENCE</scope>
</reference>
<dbReference type="EMBL" id="GBXM01062067">
    <property type="protein sequence ID" value="JAH46510.1"/>
    <property type="molecule type" value="Transcribed_RNA"/>
</dbReference>
<protein>
    <submittedName>
        <fullName evidence="2">Uncharacterized protein</fullName>
    </submittedName>
</protein>
<sequence length="25" mass="2790">MFSSDSCLASTTSTSHNSSFLFERF</sequence>
<name>A0A0E9T0R0_ANGAN</name>
<organism evidence="2">
    <name type="scientific">Anguilla anguilla</name>
    <name type="common">European freshwater eel</name>
    <name type="synonym">Muraena anguilla</name>
    <dbReference type="NCBI Taxonomy" id="7936"/>
    <lineage>
        <taxon>Eukaryota</taxon>
        <taxon>Metazoa</taxon>
        <taxon>Chordata</taxon>
        <taxon>Craniata</taxon>
        <taxon>Vertebrata</taxon>
        <taxon>Euteleostomi</taxon>
        <taxon>Actinopterygii</taxon>
        <taxon>Neopterygii</taxon>
        <taxon>Teleostei</taxon>
        <taxon>Anguilliformes</taxon>
        <taxon>Anguillidae</taxon>
        <taxon>Anguilla</taxon>
    </lineage>
</organism>
<evidence type="ECO:0000313" key="2">
    <source>
        <dbReference type="EMBL" id="JAH46510.1"/>
    </source>
</evidence>
<proteinExistence type="predicted"/>
<evidence type="ECO:0000256" key="1">
    <source>
        <dbReference type="SAM" id="MobiDB-lite"/>
    </source>
</evidence>
<reference evidence="2" key="2">
    <citation type="journal article" date="2015" name="Fish Shellfish Immunol.">
        <title>Early steps in the European eel (Anguilla anguilla)-Vibrio vulnificus interaction in the gills: Role of the RtxA13 toxin.</title>
        <authorList>
            <person name="Callol A."/>
            <person name="Pajuelo D."/>
            <person name="Ebbesson L."/>
            <person name="Teles M."/>
            <person name="MacKenzie S."/>
            <person name="Amaro C."/>
        </authorList>
    </citation>
    <scope>NUCLEOTIDE SEQUENCE</scope>
</reference>
<feature type="region of interest" description="Disordered" evidence="1">
    <location>
        <begin position="1"/>
        <end position="25"/>
    </location>
</feature>
<dbReference type="AlphaFoldDB" id="A0A0E9T0R0"/>